<sequence>MSVPPSRRTSRNGTADVADVLATGTQLVVGRYRIDVANGHTWWSDETFRLHGYEPGDIEPSIDLVLARTHPDDRSRLSRTAAVALHAGRPFASAHRIVDPHGRSRSVVVTGQGRHDDAGVVVQVVGYVLDVSPVTREALDREAQRAVGRALVTAAAVEQAKGAIIVTRGLAEADAADLLGEVAARAGVPVQVAASQVVAALTRGTGDASERLDQALAAVHSVDRPRGHEAQLARRRLHDA</sequence>
<evidence type="ECO:0000313" key="7">
    <source>
        <dbReference type="EMBL" id="ANC32316.1"/>
    </source>
</evidence>
<evidence type="ECO:0000256" key="1">
    <source>
        <dbReference type="ARBA" id="ARBA00000085"/>
    </source>
</evidence>
<dbReference type="EC" id="2.7.13.3" evidence="2"/>
<keyword evidence="8" id="KW-1185">Reference proteome</keyword>
<organism evidence="7 8">
    <name type="scientific">Isoptericola dokdonensis DS-3</name>
    <dbReference type="NCBI Taxonomy" id="1300344"/>
    <lineage>
        <taxon>Bacteria</taxon>
        <taxon>Bacillati</taxon>
        <taxon>Actinomycetota</taxon>
        <taxon>Actinomycetes</taxon>
        <taxon>Micrococcales</taxon>
        <taxon>Promicromonosporaceae</taxon>
        <taxon>Isoptericola</taxon>
    </lineage>
</organism>
<dbReference type="PROSITE" id="PS50921">
    <property type="entry name" value="ANTAR"/>
    <property type="match status" value="1"/>
</dbReference>
<gene>
    <name evidence="7" type="ORF">I598_2797</name>
</gene>
<dbReference type="Pfam" id="PF08447">
    <property type="entry name" value="PAS_3"/>
    <property type="match status" value="1"/>
</dbReference>
<evidence type="ECO:0000313" key="8">
    <source>
        <dbReference type="Proteomes" id="UP000076794"/>
    </source>
</evidence>
<dbReference type="Gene3D" id="3.30.450.20">
    <property type="entry name" value="PAS domain"/>
    <property type="match status" value="1"/>
</dbReference>
<dbReference type="STRING" id="1300344.I598_2797"/>
<accession>A0A168FQQ0</accession>
<keyword evidence="5" id="KW-0418">Kinase</keyword>
<dbReference type="Gene3D" id="2.10.70.100">
    <property type="match status" value="1"/>
</dbReference>
<dbReference type="GO" id="GO:0003723">
    <property type="term" value="F:RNA binding"/>
    <property type="evidence" value="ECO:0007669"/>
    <property type="project" value="InterPro"/>
</dbReference>
<dbReference type="Proteomes" id="UP000076794">
    <property type="component" value="Chromosome"/>
</dbReference>
<comment type="catalytic activity">
    <reaction evidence="1">
        <text>ATP + protein L-histidine = ADP + protein N-phospho-L-histidine.</text>
        <dbReference type="EC" id="2.7.13.3"/>
    </reaction>
</comment>
<reference evidence="7 8" key="1">
    <citation type="submission" date="2016-01" db="EMBL/GenBank/DDBJ databases">
        <title>Complete genome sequence of a soil Actinobacterium, Isoptericola dokdonensis DS-3.</title>
        <authorList>
            <person name="Kwon S.-K."/>
            <person name="Kim J.F."/>
        </authorList>
    </citation>
    <scope>NUCLEOTIDE SEQUENCE [LARGE SCALE GENOMIC DNA]</scope>
    <source>
        <strain evidence="7 8">DS-3</strain>
    </source>
</reference>
<evidence type="ECO:0000256" key="4">
    <source>
        <dbReference type="ARBA" id="ARBA00022679"/>
    </source>
</evidence>
<dbReference type="SUPFAM" id="SSF55785">
    <property type="entry name" value="PYP-like sensor domain (PAS domain)"/>
    <property type="match status" value="1"/>
</dbReference>
<dbReference type="InterPro" id="IPR052162">
    <property type="entry name" value="Sensor_kinase/Photoreceptor"/>
</dbReference>
<dbReference type="InterPro" id="IPR036388">
    <property type="entry name" value="WH-like_DNA-bd_sf"/>
</dbReference>
<evidence type="ECO:0000256" key="3">
    <source>
        <dbReference type="ARBA" id="ARBA00022553"/>
    </source>
</evidence>
<dbReference type="GO" id="GO:0004673">
    <property type="term" value="F:protein histidine kinase activity"/>
    <property type="evidence" value="ECO:0007669"/>
    <property type="project" value="UniProtKB-EC"/>
</dbReference>
<dbReference type="EMBL" id="CP014209">
    <property type="protein sequence ID" value="ANC32316.1"/>
    <property type="molecule type" value="Genomic_DNA"/>
</dbReference>
<dbReference type="InterPro" id="IPR005561">
    <property type="entry name" value="ANTAR"/>
</dbReference>
<dbReference type="InterPro" id="IPR035965">
    <property type="entry name" value="PAS-like_dom_sf"/>
</dbReference>
<dbReference type="PANTHER" id="PTHR43304">
    <property type="entry name" value="PHYTOCHROME-LIKE PROTEIN CPH1"/>
    <property type="match status" value="1"/>
</dbReference>
<dbReference type="PANTHER" id="PTHR43304:SF1">
    <property type="entry name" value="PAC DOMAIN-CONTAINING PROTEIN"/>
    <property type="match status" value="1"/>
</dbReference>
<dbReference type="InterPro" id="IPR013655">
    <property type="entry name" value="PAS_fold_3"/>
</dbReference>
<keyword evidence="4" id="KW-0808">Transferase</keyword>
<dbReference type="KEGG" id="ido:I598_2797"/>
<feature type="domain" description="ANTAR" evidence="6">
    <location>
        <begin position="136"/>
        <end position="198"/>
    </location>
</feature>
<evidence type="ECO:0000256" key="5">
    <source>
        <dbReference type="ARBA" id="ARBA00022777"/>
    </source>
</evidence>
<dbReference type="AlphaFoldDB" id="A0A168FQQ0"/>
<protein>
    <recommendedName>
        <fullName evidence="2">histidine kinase</fullName>
        <ecNumber evidence="2">2.7.13.3</ecNumber>
    </recommendedName>
</protein>
<evidence type="ECO:0000256" key="2">
    <source>
        <dbReference type="ARBA" id="ARBA00012438"/>
    </source>
</evidence>
<name>A0A168FQQ0_9MICO</name>
<dbReference type="Pfam" id="PF03861">
    <property type="entry name" value="ANTAR"/>
    <property type="match status" value="1"/>
</dbReference>
<evidence type="ECO:0000259" key="6">
    <source>
        <dbReference type="PROSITE" id="PS50921"/>
    </source>
</evidence>
<dbReference type="Gene3D" id="1.10.10.10">
    <property type="entry name" value="Winged helix-like DNA-binding domain superfamily/Winged helix DNA-binding domain"/>
    <property type="match status" value="1"/>
</dbReference>
<keyword evidence="3" id="KW-0597">Phosphoprotein</keyword>
<dbReference type="OrthoDB" id="5147760at2"/>
<dbReference type="PATRIC" id="fig|1300344.3.peg.2811"/>
<proteinExistence type="predicted"/>
<dbReference type="RefSeq" id="WP_068203453.1">
    <property type="nucleotide sequence ID" value="NZ_CP014209.1"/>
</dbReference>